<evidence type="ECO:0000256" key="2">
    <source>
        <dbReference type="SAM" id="Phobius"/>
    </source>
</evidence>
<evidence type="ECO:0008006" key="6">
    <source>
        <dbReference type="Google" id="ProtNLM"/>
    </source>
</evidence>
<dbReference type="InterPro" id="IPR015915">
    <property type="entry name" value="Kelch-typ_b-propeller"/>
</dbReference>
<name>A0A232LQW3_9EURO</name>
<dbReference type="SUPFAM" id="SSF50965">
    <property type="entry name" value="Galactose oxidase, central domain"/>
    <property type="match status" value="1"/>
</dbReference>
<feature type="region of interest" description="Disordered" evidence="1">
    <location>
        <begin position="603"/>
        <end position="674"/>
    </location>
</feature>
<feature type="compositionally biased region" description="Basic and acidic residues" evidence="1">
    <location>
        <begin position="612"/>
        <end position="625"/>
    </location>
</feature>
<feature type="compositionally biased region" description="Basic and acidic residues" evidence="1">
    <location>
        <begin position="645"/>
        <end position="674"/>
    </location>
</feature>
<feature type="signal peptide" evidence="3">
    <location>
        <begin position="1"/>
        <end position="18"/>
    </location>
</feature>
<keyword evidence="3" id="KW-0732">Signal</keyword>
<dbReference type="PANTHER" id="PTHR23244">
    <property type="entry name" value="KELCH REPEAT DOMAIN"/>
    <property type="match status" value="1"/>
</dbReference>
<dbReference type="Gene3D" id="2.120.10.80">
    <property type="entry name" value="Kelch-type beta propeller"/>
    <property type="match status" value="1"/>
</dbReference>
<feature type="transmembrane region" description="Helical" evidence="2">
    <location>
        <begin position="501"/>
        <end position="524"/>
    </location>
</feature>
<dbReference type="OrthoDB" id="10251809at2759"/>
<keyword evidence="2" id="KW-0472">Membrane</keyword>
<evidence type="ECO:0000313" key="4">
    <source>
        <dbReference type="EMBL" id="OXV06177.1"/>
    </source>
</evidence>
<reference evidence="4 5" key="1">
    <citation type="journal article" date="2015" name="Environ. Microbiol.">
        <title>Metagenome sequence of Elaphomyces granulatus from sporocarp tissue reveals Ascomycota ectomycorrhizal fingerprints of genome expansion and a Proteobacteria-rich microbiome.</title>
        <authorList>
            <person name="Quandt C.A."/>
            <person name="Kohler A."/>
            <person name="Hesse C.N."/>
            <person name="Sharpton T.J."/>
            <person name="Martin F."/>
            <person name="Spatafora J.W."/>
        </authorList>
    </citation>
    <scope>NUCLEOTIDE SEQUENCE [LARGE SCALE GENOMIC DNA]</scope>
    <source>
        <strain evidence="4 5">OSC145934</strain>
    </source>
</reference>
<feature type="chain" id="PRO_5012036938" description="Cell wall anchored protein" evidence="3">
    <location>
        <begin position="19"/>
        <end position="674"/>
    </location>
</feature>
<accession>A0A232LQW3</accession>
<keyword evidence="2" id="KW-0812">Transmembrane</keyword>
<protein>
    <recommendedName>
        <fullName evidence="6">Cell wall anchored protein</fullName>
    </recommendedName>
</protein>
<gene>
    <name evidence="4" type="ORF">Egran_06055</name>
</gene>
<evidence type="ECO:0000256" key="1">
    <source>
        <dbReference type="SAM" id="MobiDB-lite"/>
    </source>
</evidence>
<organism evidence="4 5">
    <name type="scientific">Elaphomyces granulatus</name>
    <dbReference type="NCBI Taxonomy" id="519963"/>
    <lineage>
        <taxon>Eukaryota</taxon>
        <taxon>Fungi</taxon>
        <taxon>Dikarya</taxon>
        <taxon>Ascomycota</taxon>
        <taxon>Pezizomycotina</taxon>
        <taxon>Eurotiomycetes</taxon>
        <taxon>Eurotiomycetidae</taxon>
        <taxon>Eurotiales</taxon>
        <taxon>Elaphomycetaceae</taxon>
        <taxon>Elaphomyces</taxon>
    </lineage>
</organism>
<dbReference type="InterPro" id="IPR011043">
    <property type="entry name" value="Gal_Oxase/kelch_b-propeller"/>
</dbReference>
<evidence type="ECO:0000256" key="3">
    <source>
        <dbReference type="SAM" id="SignalP"/>
    </source>
</evidence>
<dbReference type="Proteomes" id="UP000243515">
    <property type="component" value="Unassembled WGS sequence"/>
</dbReference>
<comment type="caution">
    <text evidence="4">The sequence shown here is derived from an EMBL/GenBank/DDBJ whole genome shotgun (WGS) entry which is preliminary data.</text>
</comment>
<dbReference type="PANTHER" id="PTHR23244:SF497">
    <property type="entry name" value="WALL ANCHORED PROTEIN, PUTATIVE-RELATED"/>
    <property type="match status" value="1"/>
</dbReference>
<keyword evidence="2" id="KW-1133">Transmembrane helix</keyword>
<dbReference type="EMBL" id="NPHW01006032">
    <property type="protein sequence ID" value="OXV06177.1"/>
    <property type="molecule type" value="Genomic_DNA"/>
</dbReference>
<proteinExistence type="predicted"/>
<dbReference type="AlphaFoldDB" id="A0A232LQW3"/>
<keyword evidence="5" id="KW-1185">Reference proteome</keyword>
<sequence length="674" mass="72073">MFRLLIILVYSLWVSAQGNNTVITNGTSISNSTNSGLDPINNFCKRLSHQSTIKNGTLYIDGGLEVFVPQNIFGGPNGTLTLGYNTYILEVDMTASWDWKSNISMVAINKTANPTTATYPPVVINAALYAGSPTDENIYLYGGTVSFVNTTFPGFQYPLTPVYPLWSYSTTTKRWNQYDIHLDPQNRPFAGASAEVPQQGLAFWLNGEINNGSSNVLATQPDFSQNLGGLIVLNTTTQTARNLSTTNLGDRFPREGGTLNYIPGIGKKGILVAIGGSAKAPSHNGASSTGTLVAMDTIDIFDVASIDDPNSNGAWYAQAATGNIPLPRFGFCTVAATAPDNSSYNLYIYGGRNNTHDMDDIYVLSIPSFKWINIYQGSSPRWGHTCHTVGNSQMITVGGANGTSLYNGCDWETMGVAIYSLSTLTWGSVYDAFAPPYTVPNLVYKAIGGSAKGGATAKIPSGGFSSALVANLFGVPTGNTTSSNSTSSSTSETNNGVSGGVIAGATIGAVAGVVVIVAVAFFVLRRRRPPPGAPAAYRPTTELEAKKDGDKLLETELPSEFPGDSQVYESPGDAVVHEMDTNDKRISKYRHVSELDAQLDAQFPLSEPPPVPDHEPAPDPDHELDPDPDYEPGPDQMPDFNFKAEPGHTPEPEHSIDPDLKDDPDHEVDPDGKK</sequence>
<evidence type="ECO:0000313" key="5">
    <source>
        <dbReference type="Proteomes" id="UP000243515"/>
    </source>
</evidence>